<evidence type="ECO:0000313" key="6">
    <source>
        <dbReference type="EMBL" id="MEO1765718.1"/>
    </source>
</evidence>
<feature type="domain" description="Carbohydrate kinase FGGY N-terminal" evidence="4">
    <location>
        <begin position="6"/>
        <end position="225"/>
    </location>
</feature>
<dbReference type="RefSeq" id="WP_347306121.1">
    <property type="nucleotide sequence ID" value="NZ_JBAJEX010000001.1"/>
</dbReference>
<dbReference type="GO" id="GO:0016301">
    <property type="term" value="F:kinase activity"/>
    <property type="evidence" value="ECO:0007669"/>
    <property type="project" value="UniProtKB-KW"/>
</dbReference>
<dbReference type="InterPro" id="IPR018485">
    <property type="entry name" value="FGGY_C"/>
</dbReference>
<evidence type="ECO:0000313" key="7">
    <source>
        <dbReference type="Proteomes" id="UP001482231"/>
    </source>
</evidence>
<comment type="similarity">
    <text evidence="1">Belongs to the FGGY kinase family.</text>
</comment>
<evidence type="ECO:0000256" key="3">
    <source>
        <dbReference type="ARBA" id="ARBA00022777"/>
    </source>
</evidence>
<gene>
    <name evidence="6" type="ORF">V6E02_00580</name>
</gene>
<dbReference type="PANTHER" id="PTHR10196">
    <property type="entry name" value="SUGAR KINASE"/>
    <property type="match status" value="1"/>
</dbReference>
<feature type="domain" description="Carbohydrate kinase FGGY C-terminal" evidence="5">
    <location>
        <begin position="238"/>
        <end position="410"/>
    </location>
</feature>
<evidence type="ECO:0000259" key="5">
    <source>
        <dbReference type="Pfam" id="PF02782"/>
    </source>
</evidence>
<dbReference type="PANTHER" id="PTHR10196:SF80">
    <property type="entry name" value="D-RIBULOSE KINASE"/>
    <property type="match status" value="1"/>
</dbReference>
<proteinExistence type="inferred from homology"/>
<dbReference type="Pfam" id="PF00370">
    <property type="entry name" value="FGGY_N"/>
    <property type="match status" value="1"/>
</dbReference>
<dbReference type="SUPFAM" id="SSF53067">
    <property type="entry name" value="Actin-like ATPase domain"/>
    <property type="match status" value="2"/>
</dbReference>
<dbReference type="Gene3D" id="3.30.420.40">
    <property type="match status" value="2"/>
</dbReference>
<dbReference type="InterPro" id="IPR000577">
    <property type="entry name" value="Carb_kinase_FGGY"/>
</dbReference>
<dbReference type="EMBL" id="JBAJEX010000001">
    <property type="protein sequence ID" value="MEO1765718.1"/>
    <property type="molecule type" value="Genomic_DNA"/>
</dbReference>
<evidence type="ECO:0000259" key="4">
    <source>
        <dbReference type="Pfam" id="PF00370"/>
    </source>
</evidence>
<comment type="caution">
    <text evidence="6">The sequence shown here is derived from an EMBL/GenBank/DDBJ whole genome shotgun (WGS) entry which is preliminary data.</text>
</comment>
<name>A0ABV0EDA5_9BURK</name>
<evidence type="ECO:0000256" key="1">
    <source>
        <dbReference type="ARBA" id="ARBA00009156"/>
    </source>
</evidence>
<sequence>MSNDLFLGLDFGTSGARACVIDEGGRVLARAHALYDVHEWMSWLKALAWLVAELPRNLRHRLGAIAVAGTSGTVLLTDATNRPITAPLLYNDDRAQDEAARIRAVAPAGHVAAMATSGLAKLMWLRAQPGTARARYCTDQASWLAAMLTGRPGLSDYHNALKLGYDVEHLTWPDWVRGLGIASLLPRVVAPGETLGMVPLEVAVKLDIPDDCLVRAGTTDSIAAFIAAGASENGDGVTSLGSTLALKLLSAHPVQDAASGVYSHRYGSRWLAGGASNSGGAVLRQFFDDRRLAELSEKIDPNIPSGLDYYPLPAPGERFPVNDPGLLPRMDPRPEDDVRFLHGLLEGIARIEAEGYRRLVALGASPLKRVYTTGGGARNAAWTAIRARLLEVPVTAARHTEAAYGAARLAQQGTRLLA</sequence>
<keyword evidence="2" id="KW-0808">Transferase</keyword>
<keyword evidence="3 6" id="KW-0418">Kinase</keyword>
<dbReference type="InterPro" id="IPR043129">
    <property type="entry name" value="ATPase_NBD"/>
</dbReference>
<reference evidence="6 7" key="1">
    <citation type="submission" date="2024-02" db="EMBL/GenBank/DDBJ databases">
        <title>New thermophilic sulfur-oxidizing bacteria from a hot springs of the Uzon caldera (Kamchatka, Russia).</title>
        <authorList>
            <person name="Dukat A.M."/>
            <person name="Elcheninov A.G."/>
            <person name="Frolov E.N."/>
        </authorList>
    </citation>
    <scope>NUCLEOTIDE SEQUENCE [LARGE SCALE GENOMIC DNA]</scope>
    <source>
        <strain evidence="6 7">AK1</strain>
    </source>
</reference>
<accession>A0ABV0EDA5</accession>
<dbReference type="CDD" id="cd07783">
    <property type="entry name" value="ASKHA_NBD_FGGY_SePSK_AtXK1-like"/>
    <property type="match status" value="1"/>
</dbReference>
<dbReference type="Proteomes" id="UP001482231">
    <property type="component" value="Unassembled WGS sequence"/>
</dbReference>
<dbReference type="InterPro" id="IPR018484">
    <property type="entry name" value="FGGY_N"/>
</dbReference>
<dbReference type="Pfam" id="PF02782">
    <property type="entry name" value="FGGY_C"/>
    <property type="match status" value="1"/>
</dbReference>
<dbReference type="PIRSF" id="PIRSF000538">
    <property type="entry name" value="GlpK"/>
    <property type="match status" value="1"/>
</dbReference>
<organism evidence="6 7">
    <name type="scientific">Thiobacter aerophilum</name>
    <dbReference type="NCBI Taxonomy" id="3121275"/>
    <lineage>
        <taxon>Bacteria</taxon>
        <taxon>Pseudomonadati</taxon>
        <taxon>Pseudomonadota</taxon>
        <taxon>Betaproteobacteria</taxon>
        <taxon>Burkholderiales</taxon>
        <taxon>Thiobacteraceae</taxon>
        <taxon>Thiobacter</taxon>
    </lineage>
</organism>
<protein>
    <submittedName>
        <fullName evidence="6">FGGY-family carbohydrate kinase</fullName>
    </submittedName>
</protein>
<keyword evidence="7" id="KW-1185">Reference proteome</keyword>
<evidence type="ECO:0000256" key="2">
    <source>
        <dbReference type="ARBA" id="ARBA00022679"/>
    </source>
</evidence>